<dbReference type="InterPro" id="IPR005045">
    <property type="entry name" value="CDC50/LEM3_fam"/>
</dbReference>
<name>A0A0H5QSB8_9EUKA</name>
<dbReference type="EMBL" id="HACM01004025">
    <property type="protein sequence ID" value="CRZ04467.1"/>
    <property type="molecule type" value="Transcribed_RNA"/>
</dbReference>
<reference evidence="7" key="1">
    <citation type="submission" date="2015-04" db="EMBL/GenBank/DDBJ databases">
        <title>The genome sequence of the plant pathogenic Rhizarian Plasmodiophora brassicae reveals insights in its biotrophic life cycle and the origin of chitin synthesis.</title>
        <authorList>
            <person name="Schwelm A."/>
            <person name="Fogelqvist J."/>
            <person name="Knaust A."/>
            <person name="Julke S."/>
            <person name="Lilja T."/>
            <person name="Dhandapani V."/>
            <person name="Bonilla-Rosso G."/>
            <person name="Karlsson M."/>
            <person name="Shevchenko A."/>
            <person name="Choi S.R."/>
            <person name="Kim H.G."/>
            <person name="Park J.Y."/>
            <person name="Lim Y.P."/>
            <person name="Ludwig-Muller J."/>
            <person name="Dixelius C."/>
        </authorList>
    </citation>
    <scope>NUCLEOTIDE SEQUENCE</scope>
    <source>
        <tissue evidence="7">Potato root galls</tissue>
    </source>
</reference>
<organism evidence="7">
    <name type="scientific">Spongospora subterranea</name>
    <dbReference type="NCBI Taxonomy" id="70186"/>
    <lineage>
        <taxon>Eukaryota</taxon>
        <taxon>Sar</taxon>
        <taxon>Rhizaria</taxon>
        <taxon>Endomyxa</taxon>
        <taxon>Phytomyxea</taxon>
        <taxon>Plasmodiophorida</taxon>
        <taxon>Plasmodiophoridae</taxon>
        <taxon>Spongospora</taxon>
    </lineage>
</organism>
<dbReference type="PANTHER" id="PTHR10926">
    <property type="entry name" value="CELL CYCLE CONTROL PROTEIN 50"/>
    <property type="match status" value="1"/>
</dbReference>
<evidence type="ECO:0000256" key="3">
    <source>
        <dbReference type="ARBA" id="ARBA00022692"/>
    </source>
</evidence>
<comment type="similarity">
    <text evidence="2">Belongs to the CDC50/LEM3 family.</text>
</comment>
<keyword evidence="3 6" id="KW-0812">Transmembrane</keyword>
<evidence type="ECO:0000313" key="7">
    <source>
        <dbReference type="EMBL" id="CRZ04466.1"/>
    </source>
</evidence>
<evidence type="ECO:0000256" key="6">
    <source>
        <dbReference type="SAM" id="Phobius"/>
    </source>
</evidence>
<dbReference type="GO" id="GO:0005794">
    <property type="term" value="C:Golgi apparatus"/>
    <property type="evidence" value="ECO:0007669"/>
    <property type="project" value="TreeGrafter"/>
</dbReference>
<keyword evidence="5 6" id="KW-0472">Membrane</keyword>
<proteinExistence type="inferred from homology"/>
<accession>A0A0H5QSB8</accession>
<evidence type="ECO:0000256" key="4">
    <source>
        <dbReference type="ARBA" id="ARBA00022989"/>
    </source>
</evidence>
<evidence type="ECO:0000256" key="1">
    <source>
        <dbReference type="ARBA" id="ARBA00004141"/>
    </source>
</evidence>
<dbReference type="EMBL" id="HACM01004024">
    <property type="protein sequence ID" value="CRZ04466.1"/>
    <property type="molecule type" value="Transcribed_RNA"/>
</dbReference>
<dbReference type="Pfam" id="PF03381">
    <property type="entry name" value="CDC50"/>
    <property type="match status" value="1"/>
</dbReference>
<dbReference type="PANTHER" id="PTHR10926:SF0">
    <property type="entry name" value="CDC50, ISOFORM A"/>
    <property type="match status" value="1"/>
</dbReference>
<dbReference type="GO" id="GO:0005886">
    <property type="term" value="C:plasma membrane"/>
    <property type="evidence" value="ECO:0007669"/>
    <property type="project" value="TreeGrafter"/>
</dbReference>
<dbReference type="AlphaFoldDB" id="A0A0H5QSB8"/>
<keyword evidence="4 6" id="KW-1133">Transmembrane helix</keyword>
<protein>
    <submittedName>
        <fullName evidence="7">Uncharacterized protein</fullName>
    </submittedName>
</protein>
<sequence length="144" mass="16095">MFRLTTRPGIPGTVLIPEVTDEEFIVWMRTAGMPTFKKLNRIVAEKEFPAGYQLELRVNNQFPVSGFNGEKAVVFSTMSILGGKNPFLGYAYITVGSACLILAVLFLAKHSHSPRTLGDMTYFQWNQGDRRIHVVDNGSASHCR</sequence>
<evidence type="ECO:0000256" key="2">
    <source>
        <dbReference type="ARBA" id="ARBA00009457"/>
    </source>
</evidence>
<evidence type="ECO:0000256" key="5">
    <source>
        <dbReference type="ARBA" id="ARBA00023136"/>
    </source>
</evidence>
<dbReference type="GO" id="GO:0005783">
    <property type="term" value="C:endoplasmic reticulum"/>
    <property type="evidence" value="ECO:0007669"/>
    <property type="project" value="TreeGrafter"/>
</dbReference>
<feature type="transmembrane region" description="Helical" evidence="6">
    <location>
        <begin position="87"/>
        <end position="108"/>
    </location>
</feature>
<comment type="subcellular location">
    <subcellularLocation>
        <location evidence="1">Membrane</location>
        <topology evidence="1">Multi-pass membrane protein</topology>
    </subcellularLocation>
</comment>